<proteinExistence type="predicted"/>
<reference evidence="2" key="1">
    <citation type="submission" date="2024-02" db="UniProtKB">
        <authorList>
            <consortium name="WormBaseParasite"/>
        </authorList>
    </citation>
    <scope>IDENTIFICATION</scope>
</reference>
<dbReference type="AlphaFoldDB" id="A0AAF3JBD0"/>
<accession>A0AAF3JBD0</accession>
<name>A0AAF3JBD0_9BILA</name>
<evidence type="ECO:0000313" key="1">
    <source>
        <dbReference type="Proteomes" id="UP000887575"/>
    </source>
</evidence>
<sequence length="168" mass="19840">MVVSIWKILGIAHDLWTYCRSKHNHRSLINWMSKELGLSIKLRSDALLTAKIFFKIKQQFFDEQKLHYKYVGTWRVLENHEQLVSPLAVRNDPTIPRKGGRRQGAILVRCLPKYTQSRKGRKRKEKDIDEIHDDLKPKKATKLLNQEVDLDLPGRRTILLHRMRATFC</sequence>
<evidence type="ECO:0000313" key="2">
    <source>
        <dbReference type="WBParaSite" id="MBELARI_LOCUS8333"/>
    </source>
</evidence>
<keyword evidence="1" id="KW-1185">Reference proteome</keyword>
<dbReference type="Proteomes" id="UP000887575">
    <property type="component" value="Unassembled WGS sequence"/>
</dbReference>
<protein>
    <submittedName>
        <fullName evidence="2">Uncharacterized protein</fullName>
    </submittedName>
</protein>
<organism evidence="1 2">
    <name type="scientific">Mesorhabditis belari</name>
    <dbReference type="NCBI Taxonomy" id="2138241"/>
    <lineage>
        <taxon>Eukaryota</taxon>
        <taxon>Metazoa</taxon>
        <taxon>Ecdysozoa</taxon>
        <taxon>Nematoda</taxon>
        <taxon>Chromadorea</taxon>
        <taxon>Rhabditida</taxon>
        <taxon>Rhabditina</taxon>
        <taxon>Rhabditomorpha</taxon>
        <taxon>Rhabditoidea</taxon>
        <taxon>Rhabditidae</taxon>
        <taxon>Mesorhabditinae</taxon>
        <taxon>Mesorhabditis</taxon>
    </lineage>
</organism>
<dbReference type="WBParaSite" id="MBELARI_LOCUS8333">
    <property type="protein sequence ID" value="MBELARI_LOCUS8333"/>
    <property type="gene ID" value="MBELARI_LOCUS8333"/>
</dbReference>